<dbReference type="Gene3D" id="2.150.10.10">
    <property type="entry name" value="Serralysin-like metalloprotease, C-terminal"/>
    <property type="match status" value="3"/>
</dbReference>
<organism evidence="3 4">
    <name type="scientific">Antarcticimicrobium sediminis</name>
    <dbReference type="NCBI Taxonomy" id="2546227"/>
    <lineage>
        <taxon>Bacteria</taxon>
        <taxon>Pseudomonadati</taxon>
        <taxon>Pseudomonadota</taxon>
        <taxon>Alphaproteobacteria</taxon>
        <taxon>Rhodobacterales</taxon>
        <taxon>Paracoccaceae</taxon>
        <taxon>Antarcticimicrobium</taxon>
    </lineage>
</organism>
<evidence type="ECO:0000313" key="4">
    <source>
        <dbReference type="Proteomes" id="UP000294662"/>
    </source>
</evidence>
<keyword evidence="2" id="KW-0964">Secreted</keyword>
<evidence type="ECO:0000313" key="3">
    <source>
        <dbReference type="EMBL" id="TDE35078.1"/>
    </source>
</evidence>
<dbReference type="PANTHER" id="PTHR38340:SF1">
    <property type="entry name" value="S-LAYER PROTEIN"/>
    <property type="match status" value="1"/>
</dbReference>
<dbReference type="GO" id="GO:0005576">
    <property type="term" value="C:extracellular region"/>
    <property type="evidence" value="ECO:0007669"/>
    <property type="project" value="UniProtKB-SubCell"/>
</dbReference>
<comment type="caution">
    <text evidence="3">The sequence shown here is derived from an EMBL/GenBank/DDBJ whole genome shotgun (WGS) entry which is preliminary data.</text>
</comment>
<dbReference type="PROSITE" id="PS00330">
    <property type="entry name" value="HEMOLYSIN_CALCIUM"/>
    <property type="match status" value="4"/>
</dbReference>
<gene>
    <name evidence="3" type="ORF">E1B25_18140</name>
</gene>
<dbReference type="InterPro" id="IPR050557">
    <property type="entry name" value="RTX_toxin/Mannuronan_C5-epim"/>
</dbReference>
<dbReference type="SUPFAM" id="SSF51120">
    <property type="entry name" value="beta-Roll"/>
    <property type="match status" value="3"/>
</dbReference>
<reference evidence="3 4" key="1">
    <citation type="submission" date="2019-03" db="EMBL/GenBank/DDBJ databases">
        <authorList>
            <person name="Zhang S."/>
        </authorList>
    </citation>
    <scope>NUCLEOTIDE SEQUENCE [LARGE SCALE GENOMIC DNA]</scope>
    <source>
        <strain evidence="3 4">S4J41</strain>
    </source>
</reference>
<comment type="subcellular location">
    <subcellularLocation>
        <location evidence="1">Secreted</location>
    </subcellularLocation>
</comment>
<protein>
    <submittedName>
        <fullName evidence="3">Calcium-binding protein</fullName>
    </submittedName>
</protein>
<dbReference type="EMBL" id="SMFP01000015">
    <property type="protein sequence ID" value="TDE35078.1"/>
    <property type="molecule type" value="Genomic_DNA"/>
</dbReference>
<dbReference type="Proteomes" id="UP000294662">
    <property type="component" value="Unassembled WGS sequence"/>
</dbReference>
<evidence type="ECO:0000256" key="2">
    <source>
        <dbReference type="ARBA" id="ARBA00022525"/>
    </source>
</evidence>
<dbReference type="GO" id="GO:0005509">
    <property type="term" value="F:calcium ion binding"/>
    <property type="evidence" value="ECO:0007669"/>
    <property type="project" value="InterPro"/>
</dbReference>
<dbReference type="PANTHER" id="PTHR38340">
    <property type="entry name" value="S-LAYER PROTEIN"/>
    <property type="match status" value="1"/>
</dbReference>
<accession>A0A4R5EKP5</accession>
<dbReference type="InterPro" id="IPR011049">
    <property type="entry name" value="Serralysin-like_metalloprot_C"/>
</dbReference>
<proteinExistence type="predicted"/>
<dbReference type="PRINTS" id="PR00313">
    <property type="entry name" value="CABNDNGRPT"/>
</dbReference>
<dbReference type="RefSeq" id="WP_132831010.1">
    <property type="nucleotide sequence ID" value="NZ_SMFP01000015.1"/>
</dbReference>
<sequence length="530" mass="55962">MATFTGTISTDLLIGTAGKDLLLPYGVGRLDSPDFISGLNGGDIYDLSEPVGQDPVHRYIIDDNGTDGARDSIVGAGELIHSASLGYLGFATALHDGDDLFIVTPSKPHRFRDPAQPSYEITILDHYAGEAIEQITAGGVTYRLPTGIFGGRFADLMAGTALDDTLSGRGGADYITGNDGNDRLAGGRGDDTLFGGTGDDVLLGQAGVDHIYAGAGSDLVKAGQDSDRVYGEAGDDTLRGGGGDDTLYGQDGNDRLFGGSGRDMLSGGSGDDLIKGGTGGDTYRYGYDVDTLGPSETDGHDTVFDKGETATWSDYDRIELVGFFGPSSGSSAEAFARLSFDKIGTDMVIVADEGRGSITVQDQFGAPEHFIEELHFNGAYWTPLRFKILDGAHTNIGDDRAYRFGEGGEWNEILFGTDADDQVFGNSGTNFIWLGAGADTLIYKEADPQYLYGNGGGACNDIVMDFDPLEDSMDFTEIKGLTLADLVLSENAIGNATVAWTSGTWEVSDILIELRGVSASELDAETFIFG</sequence>
<dbReference type="InterPro" id="IPR018511">
    <property type="entry name" value="Hemolysin-typ_Ca-bd_CS"/>
</dbReference>
<dbReference type="InterPro" id="IPR001343">
    <property type="entry name" value="Hemolysn_Ca-bd"/>
</dbReference>
<dbReference type="OrthoDB" id="7766606at2"/>
<name>A0A4R5EKP5_9RHOB</name>
<evidence type="ECO:0000256" key="1">
    <source>
        <dbReference type="ARBA" id="ARBA00004613"/>
    </source>
</evidence>
<dbReference type="Pfam" id="PF00353">
    <property type="entry name" value="HemolysinCabind"/>
    <property type="match status" value="4"/>
</dbReference>
<dbReference type="AlphaFoldDB" id="A0A4R5EKP5"/>
<keyword evidence="4" id="KW-1185">Reference proteome</keyword>